<reference evidence="1" key="1">
    <citation type="submission" date="2018-04" db="EMBL/GenBank/DDBJ databases">
        <title>WGS assembly of Panicum hallii.</title>
        <authorList>
            <person name="Lovell J."/>
            <person name="Jenkins J."/>
            <person name="Lowry D."/>
            <person name="Mamidi S."/>
            <person name="Sreedasyam A."/>
            <person name="Weng X."/>
            <person name="Barry K."/>
            <person name="Bonette J."/>
            <person name="Campitelli B."/>
            <person name="Daum C."/>
            <person name="Gordon S."/>
            <person name="Gould B."/>
            <person name="Lipzen A."/>
            <person name="Macqueen A."/>
            <person name="Palacio-Mejia J."/>
            <person name="Plott C."/>
            <person name="Shakirov E."/>
            <person name="Shu S."/>
            <person name="Yoshinaga Y."/>
            <person name="Zane M."/>
            <person name="Rokhsar D."/>
            <person name="Grimwood J."/>
            <person name="Schmutz J."/>
            <person name="Juenger T."/>
        </authorList>
    </citation>
    <scope>NUCLEOTIDE SEQUENCE [LARGE SCALE GENOMIC DNA]</scope>
    <source>
        <strain evidence="1">FIL2</strain>
    </source>
</reference>
<dbReference type="AlphaFoldDB" id="A0A2T8KPN8"/>
<accession>A0A2T8KPN8</accession>
<sequence>MLYPGLVLNRAGWVFQSRQESWRDSIDYYWTDTSPEPRHQPIIDKLPIMDAAFQKVSNNKFPQFDKWSTPIIHVPKQAGPSDCMFFLWKYMEFWDGGCPNIDINPVSFFFFLFLL</sequence>
<proteinExistence type="predicted"/>
<dbReference type="Proteomes" id="UP000243499">
    <property type="component" value="Chromosome 2"/>
</dbReference>
<dbReference type="EMBL" id="CM008047">
    <property type="protein sequence ID" value="PVH64109.1"/>
    <property type="molecule type" value="Genomic_DNA"/>
</dbReference>
<gene>
    <name evidence="1" type="ORF">PAHAL_2G189400</name>
</gene>
<evidence type="ECO:0008006" key="2">
    <source>
        <dbReference type="Google" id="ProtNLM"/>
    </source>
</evidence>
<evidence type="ECO:0000313" key="1">
    <source>
        <dbReference type="EMBL" id="PVH64109.1"/>
    </source>
</evidence>
<dbReference type="Gramene" id="PVH64109">
    <property type="protein sequence ID" value="PVH64109"/>
    <property type="gene ID" value="PAHAL_2G189400"/>
</dbReference>
<name>A0A2T8KPN8_9POAL</name>
<organism evidence="1">
    <name type="scientific">Panicum hallii</name>
    <dbReference type="NCBI Taxonomy" id="206008"/>
    <lineage>
        <taxon>Eukaryota</taxon>
        <taxon>Viridiplantae</taxon>
        <taxon>Streptophyta</taxon>
        <taxon>Embryophyta</taxon>
        <taxon>Tracheophyta</taxon>
        <taxon>Spermatophyta</taxon>
        <taxon>Magnoliopsida</taxon>
        <taxon>Liliopsida</taxon>
        <taxon>Poales</taxon>
        <taxon>Poaceae</taxon>
        <taxon>PACMAD clade</taxon>
        <taxon>Panicoideae</taxon>
        <taxon>Panicodae</taxon>
        <taxon>Paniceae</taxon>
        <taxon>Panicinae</taxon>
        <taxon>Panicum</taxon>
        <taxon>Panicum sect. Panicum</taxon>
    </lineage>
</organism>
<protein>
    <recommendedName>
        <fullName evidence="2">Ubiquitin-like protease family profile domain-containing protein</fullName>
    </recommendedName>
</protein>